<dbReference type="KEGG" id="abas:ACPOL_4921"/>
<evidence type="ECO:0000313" key="7">
    <source>
        <dbReference type="Proteomes" id="UP000253606"/>
    </source>
</evidence>
<dbReference type="EMBL" id="CP030840">
    <property type="protein sequence ID" value="AXC14183.1"/>
    <property type="molecule type" value="Genomic_DNA"/>
</dbReference>
<dbReference type="PANTHER" id="PTHR10746">
    <property type="entry name" value="50S RIBOSOMAL PROTEIN L4"/>
    <property type="match status" value="1"/>
</dbReference>
<accession>A0A2Z5G4R1</accession>
<keyword evidence="7" id="KW-1185">Reference proteome</keyword>
<dbReference type="GO" id="GO:0006412">
    <property type="term" value="P:translation"/>
    <property type="evidence" value="ECO:0007669"/>
    <property type="project" value="UniProtKB-UniRule"/>
</dbReference>
<keyword evidence="2 5" id="KW-0689">Ribosomal protein</keyword>
<dbReference type="PANTHER" id="PTHR10746:SF6">
    <property type="entry name" value="LARGE RIBOSOMAL SUBUNIT PROTEIN UL4M"/>
    <property type="match status" value="1"/>
</dbReference>
<dbReference type="Pfam" id="PF00573">
    <property type="entry name" value="Ribosomal_L4"/>
    <property type="match status" value="1"/>
</dbReference>
<dbReference type="AlphaFoldDB" id="A0A2Z5G4R1"/>
<keyword evidence="3 5" id="KW-0687">Ribonucleoprotein</keyword>
<dbReference type="InterPro" id="IPR002136">
    <property type="entry name" value="Ribosomal_uL4"/>
</dbReference>
<dbReference type="Gene3D" id="3.40.1370.10">
    <property type="match status" value="1"/>
</dbReference>
<name>A0A2Z5G4R1_9BACT</name>
<evidence type="ECO:0000256" key="1">
    <source>
        <dbReference type="ARBA" id="ARBA00010528"/>
    </source>
</evidence>
<dbReference type="GO" id="GO:0005840">
    <property type="term" value="C:ribosome"/>
    <property type="evidence" value="ECO:0007669"/>
    <property type="project" value="UniProtKB-KW"/>
</dbReference>
<sequence>MARGRFWPSKEKKMANLDVIDLGGQKVGSIELAEEVFGPSQANEALLWEAVKHYRAALRQGTAATKNKKLVSGAGKKLWKQKGTGRARVGSIRSPLWRHGGTVHGPQPRSYDYAFPRKKVLGALRAALAAKLADGKLTVVESLELNEPKSKLYRAALDKLEAKRTTLLVESGQALSEKLYLGSRNLKNVELVLTTEVHPYDLLRYERAIFSRSAIEKLQESLKKTVSKRRLAAAQTQPEVA</sequence>
<comment type="similarity">
    <text evidence="1 5">Belongs to the universal ribosomal protein uL4 family.</text>
</comment>
<dbReference type="SUPFAM" id="SSF52166">
    <property type="entry name" value="Ribosomal protein L4"/>
    <property type="match status" value="1"/>
</dbReference>
<dbReference type="NCBIfam" id="TIGR03953">
    <property type="entry name" value="rplD_bact"/>
    <property type="match status" value="1"/>
</dbReference>
<comment type="subunit">
    <text evidence="5">Part of the 50S ribosomal subunit.</text>
</comment>
<organism evidence="6 7">
    <name type="scientific">Acidisarcina polymorpha</name>
    <dbReference type="NCBI Taxonomy" id="2211140"/>
    <lineage>
        <taxon>Bacteria</taxon>
        <taxon>Pseudomonadati</taxon>
        <taxon>Acidobacteriota</taxon>
        <taxon>Terriglobia</taxon>
        <taxon>Terriglobales</taxon>
        <taxon>Acidobacteriaceae</taxon>
        <taxon>Acidisarcina</taxon>
    </lineage>
</organism>
<dbReference type="GO" id="GO:0019843">
    <property type="term" value="F:rRNA binding"/>
    <property type="evidence" value="ECO:0007669"/>
    <property type="project" value="UniProtKB-UniRule"/>
</dbReference>
<protein>
    <recommendedName>
        <fullName evidence="4 5">Large ribosomal subunit protein uL4</fullName>
    </recommendedName>
</protein>
<dbReference type="HAMAP" id="MF_01328_B">
    <property type="entry name" value="Ribosomal_uL4_B"/>
    <property type="match status" value="1"/>
</dbReference>
<reference evidence="6 7" key="1">
    <citation type="journal article" date="2018" name="Front. Microbiol.">
        <title>Hydrolytic Capabilities as a Key to Environmental Success: Chitinolytic and Cellulolytic Acidobacteria From Acidic Sub-arctic Soils and Boreal Peatlands.</title>
        <authorList>
            <person name="Belova S.E."/>
            <person name="Ravin N.V."/>
            <person name="Pankratov T.A."/>
            <person name="Rakitin A.L."/>
            <person name="Ivanova A.A."/>
            <person name="Beletsky A.V."/>
            <person name="Mardanov A.V."/>
            <person name="Sinninghe Damste J.S."/>
            <person name="Dedysh S.N."/>
        </authorList>
    </citation>
    <scope>NUCLEOTIDE SEQUENCE [LARGE SCALE GENOMIC DNA]</scope>
    <source>
        <strain evidence="6 7">SBC82</strain>
    </source>
</reference>
<dbReference type="GO" id="GO:1990904">
    <property type="term" value="C:ribonucleoprotein complex"/>
    <property type="evidence" value="ECO:0007669"/>
    <property type="project" value="UniProtKB-KW"/>
</dbReference>
<dbReference type="InterPro" id="IPR013005">
    <property type="entry name" value="Ribosomal_uL4-like"/>
</dbReference>
<gene>
    <name evidence="5" type="primary">rplD</name>
    <name evidence="6" type="ORF">ACPOL_4921</name>
</gene>
<comment type="function">
    <text evidence="5">One of the primary rRNA binding proteins, this protein initially binds near the 5'-end of the 23S rRNA. It is important during the early stages of 50S assembly. It makes multiple contacts with different domains of the 23S rRNA in the assembled 50S subunit and ribosome.</text>
</comment>
<evidence type="ECO:0000313" key="6">
    <source>
        <dbReference type="EMBL" id="AXC14183.1"/>
    </source>
</evidence>
<evidence type="ECO:0000256" key="4">
    <source>
        <dbReference type="ARBA" id="ARBA00035244"/>
    </source>
</evidence>
<dbReference type="GO" id="GO:0003735">
    <property type="term" value="F:structural constituent of ribosome"/>
    <property type="evidence" value="ECO:0007669"/>
    <property type="project" value="InterPro"/>
</dbReference>
<comment type="function">
    <text evidence="5">Forms part of the polypeptide exit tunnel.</text>
</comment>
<evidence type="ECO:0000256" key="5">
    <source>
        <dbReference type="HAMAP-Rule" id="MF_01328"/>
    </source>
</evidence>
<evidence type="ECO:0000256" key="2">
    <source>
        <dbReference type="ARBA" id="ARBA00022980"/>
    </source>
</evidence>
<evidence type="ECO:0000256" key="3">
    <source>
        <dbReference type="ARBA" id="ARBA00023274"/>
    </source>
</evidence>
<dbReference type="InterPro" id="IPR023574">
    <property type="entry name" value="Ribosomal_uL4_dom_sf"/>
</dbReference>
<proteinExistence type="inferred from homology"/>
<keyword evidence="5" id="KW-0699">rRNA-binding</keyword>
<dbReference type="Proteomes" id="UP000253606">
    <property type="component" value="Chromosome"/>
</dbReference>
<keyword evidence="5" id="KW-0694">RNA-binding</keyword>